<dbReference type="AlphaFoldDB" id="E6Q0Q9"/>
<organism evidence="3">
    <name type="scientific">mine drainage metagenome</name>
    <dbReference type="NCBI Taxonomy" id="410659"/>
    <lineage>
        <taxon>unclassified sequences</taxon>
        <taxon>metagenomes</taxon>
        <taxon>ecological metagenomes</taxon>
    </lineage>
</organism>
<evidence type="ECO:0000256" key="1">
    <source>
        <dbReference type="SAM" id="MobiDB-lite"/>
    </source>
</evidence>
<sequence>MTCGNCGGPLDSGARFCKRCGTPVFEPSAPAVAKGRGPIIGVLVLAILAALGFAAYKAYPYFQKPVHVFGEWDGSFSAPGSPALQALAGPVHLALVQPNNGRTITGMITMSSLNVQALSGQVLGNDIEVSAPFVNGSAAARIVISGNVEGDGMRGTVSVRYPGGDSASESAPIALNRVAEPVPEPAVPLYSGAPPTNARGVTGGALHIQGGTGDFSFLSPVMKTLRVAPGATLTGTVTMNASNLGPGFAVAPMIDTPSWGDPSTSWQAVQGNVPPGQSQQTAQVSLRVPQQPGKYYLIFAFQWGLGGFRGGHVASATAWNLQRDVWRSGDDIASLPASKIHEAQVRGYTSMLWLGEIRQYVPLDAITLIVAGPTAKPTAAYELSLRSGAEHARPTHKPIGANSRVAERSRTRKSSRARKPAIVHARHVAASSVVHMPIPPRPLSAFMPVLRPDGSALTHGFSAAGNFVFTTGYIYLHAGATVSYRFIVPPGNELTIGYGLLAGHVVNNGPFTVSIDGTQVATVSRGSGGYGETVPTTEILWSKSFGPGRHMLTLTSLTHSVNVYGLWCDHPRCGR</sequence>
<feature type="region of interest" description="Disordered" evidence="1">
    <location>
        <begin position="388"/>
        <end position="421"/>
    </location>
</feature>
<reference evidence="3" key="1">
    <citation type="submission" date="2009-10" db="EMBL/GenBank/DDBJ databases">
        <title>Diversity of trophic interactions inside an arsenic-rich microbial ecosystem.</title>
        <authorList>
            <person name="Bertin P.N."/>
            <person name="Heinrich-Salmeron A."/>
            <person name="Pelletier E."/>
            <person name="Goulhen-Chollet F."/>
            <person name="Arsene-Ploetze F."/>
            <person name="Gallien S."/>
            <person name="Calteau A."/>
            <person name="Vallenet D."/>
            <person name="Casiot C."/>
            <person name="Chane-Woon-Ming B."/>
            <person name="Giloteaux L."/>
            <person name="Barakat M."/>
            <person name="Bonnefoy V."/>
            <person name="Bruneel O."/>
            <person name="Chandler M."/>
            <person name="Cleiss J."/>
            <person name="Duran R."/>
            <person name="Elbaz-Poulichet F."/>
            <person name="Fonknechten N."/>
            <person name="Lauga B."/>
            <person name="Mornico D."/>
            <person name="Ortet P."/>
            <person name="Schaeffer C."/>
            <person name="Siguier P."/>
            <person name="Alexander Thil Smith A."/>
            <person name="Van Dorsselaer A."/>
            <person name="Weissenbach J."/>
            <person name="Medigue C."/>
            <person name="Le Paslier D."/>
        </authorList>
    </citation>
    <scope>NUCLEOTIDE SEQUENCE</scope>
</reference>
<keyword evidence="2" id="KW-0812">Transmembrane</keyword>
<accession>E6Q0Q9</accession>
<evidence type="ECO:0000256" key="2">
    <source>
        <dbReference type="SAM" id="Phobius"/>
    </source>
</evidence>
<feature type="transmembrane region" description="Helical" evidence="2">
    <location>
        <begin position="37"/>
        <end position="56"/>
    </location>
</feature>
<comment type="caution">
    <text evidence="3">The sequence shown here is derived from an EMBL/GenBank/DDBJ whole genome shotgun (WGS) entry which is preliminary data.</text>
</comment>
<keyword evidence="2" id="KW-0472">Membrane</keyword>
<dbReference type="EMBL" id="CABO01000005">
    <property type="protein sequence ID" value="CBI00769.1"/>
    <property type="molecule type" value="Genomic_DNA"/>
</dbReference>
<protein>
    <recommendedName>
        <fullName evidence="4">Zinc-ribbon domain-containing protein</fullName>
    </recommendedName>
</protein>
<evidence type="ECO:0000313" key="3">
    <source>
        <dbReference type="EMBL" id="CBI00769.1"/>
    </source>
</evidence>
<evidence type="ECO:0008006" key="4">
    <source>
        <dbReference type="Google" id="ProtNLM"/>
    </source>
</evidence>
<keyword evidence="2" id="KW-1133">Transmembrane helix</keyword>
<gene>
    <name evidence="3" type="ORF">CARN4_0115</name>
</gene>
<name>E6Q0Q9_9ZZZZ</name>
<proteinExistence type="predicted"/>
<feature type="compositionally biased region" description="Basic residues" evidence="1">
    <location>
        <begin position="410"/>
        <end position="421"/>
    </location>
</feature>